<dbReference type="EMBL" id="AFGF01000016">
    <property type="protein sequence ID" value="EGO65628.1"/>
    <property type="molecule type" value="Genomic_DNA"/>
</dbReference>
<keyword evidence="1" id="KW-0472">Membrane</keyword>
<reference evidence="2 3" key="1">
    <citation type="journal article" date="2011" name="EMBO J.">
        <title>Structural diversity of bacterial flagellar motors.</title>
        <authorList>
            <person name="Chen S."/>
            <person name="Beeby M."/>
            <person name="Murphy G.E."/>
            <person name="Leadbetter J.R."/>
            <person name="Hendrixson D.R."/>
            <person name="Briegel A."/>
            <person name="Li Z."/>
            <person name="Shi J."/>
            <person name="Tocheva E.I."/>
            <person name="Muller A."/>
            <person name="Dobro M.J."/>
            <person name="Jensen G.J."/>
        </authorList>
    </citation>
    <scope>NUCLEOTIDE SEQUENCE [LARGE SCALE GENOMIC DNA]</scope>
    <source>
        <strain evidence="2 3">DSM 6540</strain>
    </source>
</reference>
<keyword evidence="3" id="KW-1185">Reference proteome</keyword>
<dbReference type="AlphaFoldDB" id="F7NEB6"/>
<proteinExistence type="predicted"/>
<comment type="caution">
    <text evidence="2">The sequence shown here is derived from an EMBL/GenBank/DDBJ whole genome shotgun (WGS) entry which is preliminary data.</text>
</comment>
<protein>
    <submittedName>
        <fullName evidence="2">Uncharacterized protein</fullName>
    </submittedName>
</protein>
<organism evidence="2 3">
    <name type="scientific">Acetonema longum DSM 6540</name>
    <dbReference type="NCBI Taxonomy" id="1009370"/>
    <lineage>
        <taxon>Bacteria</taxon>
        <taxon>Bacillati</taxon>
        <taxon>Bacillota</taxon>
        <taxon>Negativicutes</taxon>
        <taxon>Acetonemataceae</taxon>
        <taxon>Acetonema</taxon>
    </lineage>
</organism>
<keyword evidence="1" id="KW-0812">Transmembrane</keyword>
<accession>F7NEB6</accession>
<feature type="transmembrane region" description="Helical" evidence="1">
    <location>
        <begin position="14"/>
        <end position="36"/>
    </location>
</feature>
<gene>
    <name evidence="2" type="ORF">ALO_01894</name>
</gene>
<dbReference type="OrthoDB" id="1684827at2"/>
<evidence type="ECO:0000256" key="1">
    <source>
        <dbReference type="SAM" id="Phobius"/>
    </source>
</evidence>
<dbReference type="STRING" id="1009370.ALO_01894"/>
<sequence>MLNLGFTSISLDPVYWAIIVVIVANLILWVGFLIYARDPHSKLGKKIEKQIYYLDEFADDMSNKQKRQNAIDFVYTVLGLKGLSKYLIPPQLIGYIIDIQVKVIRAMQKATQSPDLHQEEGNIDG</sequence>
<name>F7NEB6_9FIRM</name>
<evidence type="ECO:0000313" key="3">
    <source>
        <dbReference type="Proteomes" id="UP000003240"/>
    </source>
</evidence>
<dbReference type="Proteomes" id="UP000003240">
    <property type="component" value="Unassembled WGS sequence"/>
</dbReference>
<keyword evidence="1" id="KW-1133">Transmembrane helix</keyword>
<evidence type="ECO:0000313" key="2">
    <source>
        <dbReference type="EMBL" id="EGO65628.1"/>
    </source>
</evidence>
<dbReference type="RefSeq" id="WP_004092197.1">
    <property type="nucleotide sequence ID" value="NZ_AFGF01000016.1"/>
</dbReference>